<dbReference type="CDD" id="cd10437">
    <property type="entry name" value="GIY-YIG_HE_I-TevI_like"/>
    <property type="match status" value="1"/>
</dbReference>
<dbReference type="Pfam" id="PF07460">
    <property type="entry name" value="NUMOD3"/>
    <property type="match status" value="3"/>
</dbReference>
<dbReference type="GO" id="GO:0003677">
    <property type="term" value="F:DNA binding"/>
    <property type="evidence" value="ECO:0007669"/>
    <property type="project" value="InterPro"/>
</dbReference>
<dbReference type="Gene3D" id="3.40.1440.10">
    <property type="entry name" value="GIY-YIG endonuclease"/>
    <property type="match status" value="1"/>
</dbReference>
<proteinExistence type="predicted"/>
<dbReference type="SMART" id="SM00465">
    <property type="entry name" value="GIYc"/>
    <property type="match status" value="1"/>
</dbReference>
<evidence type="ECO:0000256" key="1">
    <source>
        <dbReference type="ARBA" id="ARBA00010045"/>
    </source>
</evidence>
<feature type="region of interest" description="Disordered" evidence="2">
    <location>
        <begin position="147"/>
        <end position="181"/>
    </location>
</feature>
<accession>A0A0F9D329</accession>
<reference evidence="4" key="1">
    <citation type="journal article" date="2015" name="Nature">
        <title>Complex archaea that bridge the gap between prokaryotes and eukaryotes.</title>
        <authorList>
            <person name="Spang A."/>
            <person name="Saw J.H."/>
            <person name="Jorgensen S.L."/>
            <person name="Zaremba-Niedzwiedzka K."/>
            <person name="Martijn J."/>
            <person name="Lind A.E."/>
            <person name="van Eijk R."/>
            <person name="Schleper C."/>
            <person name="Guy L."/>
            <person name="Ettema T.J."/>
        </authorList>
    </citation>
    <scope>NUCLEOTIDE SEQUENCE</scope>
</reference>
<gene>
    <name evidence="4" type="ORF">LCGC14_2595290</name>
</gene>
<sequence length="194" mass="22537">MTCGVYAIINILNGIMYVGSGRVIESRHSIHLGELLKGNHGNPYLQNAFNKYGRKAFRFKVLELTSKNKRERLKREQYYIDKFGIKNLYNIAHIASGGCGLHSEESKAKMSESHKGKLFSEDHKEKLREASMGNQYAKGNQLSEETIEKIRVARRGNKHSEETKEKMRKPKSEEVKERLRKSWRNQYSVEEFAR</sequence>
<evidence type="ECO:0000259" key="3">
    <source>
        <dbReference type="PROSITE" id="PS50164"/>
    </source>
</evidence>
<dbReference type="InterPro" id="IPR035901">
    <property type="entry name" value="GIY-YIG_endonuc_sf"/>
</dbReference>
<feature type="compositionally biased region" description="Basic and acidic residues" evidence="2">
    <location>
        <begin position="158"/>
        <end position="177"/>
    </location>
</feature>
<dbReference type="InterPro" id="IPR003611">
    <property type="entry name" value="NUMOD3"/>
</dbReference>
<name>A0A0F9D329_9ZZZZ</name>
<dbReference type="GO" id="GO:0004519">
    <property type="term" value="F:endonuclease activity"/>
    <property type="evidence" value="ECO:0007669"/>
    <property type="project" value="InterPro"/>
</dbReference>
<protein>
    <recommendedName>
        <fullName evidence="3">GIY-YIG domain-containing protein</fullName>
    </recommendedName>
</protein>
<dbReference type="NCBIfam" id="TIGR01453">
    <property type="entry name" value="grpIintron_endo"/>
    <property type="match status" value="1"/>
</dbReference>
<dbReference type="InterPro" id="IPR000305">
    <property type="entry name" value="GIY-YIG_endonuc"/>
</dbReference>
<evidence type="ECO:0000256" key="2">
    <source>
        <dbReference type="SAM" id="MobiDB-lite"/>
    </source>
</evidence>
<comment type="similarity">
    <text evidence="1">To endonucleases of group I introns of fungi and phage.</text>
</comment>
<feature type="domain" description="GIY-YIG" evidence="3">
    <location>
        <begin position="1"/>
        <end position="91"/>
    </location>
</feature>
<dbReference type="AlphaFoldDB" id="A0A0F9D329"/>
<evidence type="ECO:0000313" key="4">
    <source>
        <dbReference type="EMBL" id="KKL06513.1"/>
    </source>
</evidence>
<dbReference type="InterPro" id="IPR006350">
    <property type="entry name" value="Intron_endoG1"/>
</dbReference>
<dbReference type="SMART" id="SM00496">
    <property type="entry name" value="IENR2"/>
    <property type="match status" value="4"/>
</dbReference>
<dbReference type="SUPFAM" id="SSF82771">
    <property type="entry name" value="GIY-YIG endonuclease"/>
    <property type="match status" value="1"/>
</dbReference>
<organism evidence="4">
    <name type="scientific">marine sediment metagenome</name>
    <dbReference type="NCBI Taxonomy" id="412755"/>
    <lineage>
        <taxon>unclassified sequences</taxon>
        <taxon>metagenomes</taxon>
        <taxon>ecological metagenomes</taxon>
    </lineage>
</organism>
<dbReference type="Pfam" id="PF01541">
    <property type="entry name" value="GIY-YIG"/>
    <property type="match status" value="1"/>
</dbReference>
<dbReference type="PROSITE" id="PS50164">
    <property type="entry name" value="GIY_YIG"/>
    <property type="match status" value="1"/>
</dbReference>
<dbReference type="EMBL" id="LAZR01043672">
    <property type="protein sequence ID" value="KKL06513.1"/>
    <property type="molecule type" value="Genomic_DNA"/>
</dbReference>
<comment type="caution">
    <text evidence="4">The sequence shown here is derived from an EMBL/GenBank/DDBJ whole genome shotgun (WGS) entry which is preliminary data.</text>
</comment>